<comment type="caution">
    <text evidence="1">The sequence shown here is derived from an EMBL/GenBank/DDBJ whole genome shotgun (WGS) entry which is preliminary data.</text>
</comment>
<reference evidence="1" key="1">
    <citation type="submission" date="2023-10" db="EMBL/GenBank/DDBJ databases">
        <authorList>
            <person name="Chen Y."/>
            <person name="Shah S."/>
            <person name="Dougan E. K."/>
            <person name="Thang M."/>
            <person name="Chan C."/>
        </authorList>
    </citation>
    <scope>NUCLEOTIDE SEQUENCE [LARGE SCALE GENOMIC DNA]</scope>
</reference>
<protein>
    <submittedName>
        <fullName evidence="1">Uncharacterized protein</fullName>
    </submittedName>
</protein>
<proteinExistence type="predicted"/>
<gene>
    <name evidence="1" type="ORF">PCOR1329_LOCUS49298</name>
</gene>
<organism evidence="1 2">
    <name type="scientific">Prorocentrum cordatum</name>
    <dbReference type="NCBI Taxonomy" id="2364126"/>
    <lineage>
        <taxon>Eukaryota</taxon>
        <taxon>Sar</taxon>
        <taxon>Alveolata</taxon>
        <taxon>Dinophyceae</taxon>
        <taxon>Prorocentrales</taxon>
        <taxon>Prorocentraceae</taxon>
        <taxon>Prorocentrum</taxon>
    </lineage>
</organism>
<dbReference type="EMBL" id="CAUYUJ010015962">
    <property type="protein sequence ID" value="CAK0860292.1"/>
    <property type="molecule type" value="Genomic_DNA"/>
</dbReference>
<keyword evidence="2" id="KW-1185">Reference proteome</keyword>
<dbReference type="Proteomes" id="UP001189429">
    <property type="component" value="Unassembled WGS sequence"/>
</dbReference>
<feature type="non-terminal residue" evidence="1">
    <location>
        <position position="1"/>
    </location>
</feature>
<evidence type="ECO:0000313" key="1">
    <source>
        <dbReference type="EMBL" id="CAK0860292.1"/>
    </source>
</evidence>
<accession>A0ABN9UMS3</accession>
<evidence type="ECO:0000313" key="2">
    <source>
        <dbReference type="Proteomes" id="UP001189429"/>
    </source>
</evidence>
<name>A0ABN9UMS3_9DINO</name>
<sequence length="66" mass="7325">FLDRAANVSGPVVRYSTQLLTVANMAISDLAAEAEHRLRRARFQRAARVAMDDLLATRSGLHDLFV</sequence>